<keyword evidence="1" id="KW-0812">Transmembrane</keyword>
<feature type="transmembrane region" description="Helical" evidence="1">
    <location>
        <begin position="158"/>
        <end position="180"/>
    </location>
</feature>
<protein>
    <submittedName>
        <fullName evidence="2">Uncharacterized protein</fullName>
    </submittedName>
</protein>
<feature type="transmembrane region" description="Helical" evidence="1">
    <location>
        <begin position="118"/>
        <end position="137"/>
    </location>
</feature>
<keyword evidence="1" id="KW-0472">Membrane</keyword>
<dbReference type="RefSeq" id="WP_155841041.1">
    <property type="nucleotide sequence ID" value="NZ_BAAAIA010000009.1"/>
</dbReference>
<proteinExistence type="predicted"/>
<keyword evidence="3" id="KW-1185">Reference proteome</keyword>
<reference evidence="2 3" key="1">
    <citation type="submission" date="2019-11" db="EMBL/GenBank/DDBJ databases">
        <title>Agromyces kandeliae sp. nov., isolated from mangrove soil.</title>
        <authorList>
            <person name="Wang R."/>
        </authorList>
    </citation>
    <scope>NUCLEOTIDE SEQUENCE [LARGE SCALE GENOMIC DNA]</scope>
    <source>
        <strain evidence="2 3">JCM 11431</strain>
    </source>
</reference>
<comment type="caution">
    <text evidence="2">The sequence shown here is derived from an EMBL/GenBank/DDBJ whole genome shotgun (WGS) entry which is preliminary data.</text>
</comment>
<feature type="transmembrane region" description="Helical" evidence="1">
    <location>
        <begin position="42"/>
        <end position="67"/>
    </location>
</feature>
<accession>A0A7C9HGN2</accession>
<evidence type="ECO:0000313" key="3">
    <source>
        <dbReference type="Proteomes" id="UP000480122"/>
    </source>
</evidence>
<evidence type="ECO:0000256" key="1">
    <source>
        <dbReference type="SAM" id="Phobius"/>
    </source>
</evidence>
<gene>
    <name evidence="2" type="ORF">GLX25_04550</name>
</gene>
<evidence type="ECO:0000313" key="2">
    <source>
        <dbReference type="EMBL" id="MUN06386.1"/>
    </source>
</evidence>
<dbReference type="AlphaFoldDB" id="A0A7C9HGN2"/>
<sequence length="184" mass="19876">MTTTIRQKQARRRRGRAVAYAVVTLAWALAVWLSAVLAPPDWLHGIALFVHLASLVVGLGAVLMIEWHAFLWATGWSTVRELRQADRTMILPVWAGLTGLLASGALLEPDLMSTPTQVKLVAVLVLTLNGVALTKWTSDLARLPARTTFRGLPGRAKFGFVSSAVVSQAAWWTAVVIGLLNATG</sequence>
<organism evidence="2 3">
    <name type="scientific">Agromyces luteolus</name>
    <dbReference type="NCBI Taxonomy" id="88373"/>
    <lineage>
        <taxon>Bacteria</taxon>
        <taxon>Bacillati</taxon>
        <taxon>Actinomycetota</taxon>
        <taxon>Actinomycetes</taxon>
        <taxon>Micrococcales</taxon>
        <taxon>Microbacteriaceae</taxon>
        <taxon>Agromyces</taxon>
    </lineage>
</organism>
<dbReference type="Proteomes" id="UP000480122">
    <property type="component" value="Unassembled WGS sequence"/>
</dbReference>
<feature type="transmembrane region" description="Helical" evidence="1">
    <location>
        <begin position="17"/>
        <end position="36"/>
    </location>
</feature>
<dbReference type="EMBL" id="WODA01000006">
    <property type="protein sequence ID" value="MUN06386.1"/>
    <property type="molecule type" value="Genomic_DNA"/>
</dbReference>
<dbReference type="OrthoDB" id="4350935at2"/>
<keyword evidence="1" id="KW-1133">Transmembrane helix</keyword>
<feature type="transmembrane region" description="Helical" evidence="1">
    <location>
        <begin position="88"/>
        <end position="106"/>
    </location>
</feature>
<name>A0A7C9HGN2_9MICO</name>